<keyword evidence="1 4" id="KW-0349">Heme</keyword>
<feature type="domain" description="Cytochrome c" evidence="6">
    <location>
        <begin position="23"/>
        <end position="122"/>
    </location>
</feature>
<evidence type="ECO:0000313" key="7">
    <source>
        <dbReference type="EMBL" id="QEG24336.1"/>
    </source>
</evidence>
<evidence type="ECO:0000313" key="8">
    <source>
        <dbReference type="Proteomes" id="UP000322214"/>
    </source>
</evidence>
<dbReference type="Pfam" id="PF07635">
    <property type="entry name" value="PSCyt1"/>
    <property type="match status" value="1"/>
</dbReference>
<evidence type="ECO:0000256" key="5">
    <source>
        <dbReference type="SAM" id="SignalP"/>
    </source>
</evidence>
<name>A0A5B9PI36_9BACT</name>
<feature type="chain" id="PRO_5022832630" evidence="5">
    <location>
        <begin position="25"/>
        <end position="829"/>
    </location>
</feature>
<dbReference type="SUPFAM" id="SSF46626">
    <property type="entry name" value="Cytochrome c"/>
    <property type="match status" value="1"/>
</dbReference>
<dbReference type="GO" id="GO:0009055">
    <property type="term" value="F:electron transfer activity"/>
    <property type="evidence" value="ECO:0007669"/>
    <property type="project" value="InterPro"/>
</dbReference>
<evidence type="ECO:0000256" key="4">
    <source>
        <dbReference type="PROSITE-ProRule" id="PRU00433"/>
    </source>
</evidence>
<evidence type="ECO:0000256" key="2">
    <source>
        <dbReference type="ARBA" id="ARBA00022723"/>
    </source>
</evidence>
<protein>
    <submittedName>
        <fullName evidence="7">Planctomycete cytochrome C</fullName>
    </submittedName>
</protein>
<dbReference type="InterPro" id="IPR011429">
    <property type="entry name" value="Cyt_c_Planctomycete-type"/>
</dbReference>
<proteinExistence type="predicted"/>
<dbReference type="PROSITE" id="PS51257">
    <property type="entry name" value="PROKAR_LIPOPROTEIN"/>
    <property type="match status" value="1"/>
</dbReference>
<gene>
    <name evidence="7" type="ORF">MFFC18_42550</name>
</gene>
<dbReference type="GO" id="GO:0020037">
    <property type="term" value="F:heme binding"/>
    <property type="evidence" value="ECO:0007669"/>
    <property type="project" value="InterPro"/>
</dbReference>
<evidence type="ECO:0000256" key="3">
    <source>
        <dbReference type="ARBA" id="ARBA00023004"/>
    </source>
</evidence>
<dbReference type="GO" id="GO:0046872">
    <property type="term" value="F:metal ion binding"/>
    <property type="evidence" value="ECO:0007669"/>
    <property type="project" value="UniProtKB-KW"/>
</dbReference>
<dbReference type="STRING" id="980251.GCA_001642875_01316"/>
<dbReference type="PANTHER" id="PTHR35889">
    <property type="entry name" value="CYCLOINULO-OLIGOSACCHARIDE FRUCTANOTRANSFERASE-RELATED"/>
    <property type="match status" value="1"/>
</dbReference>
<dbReference type="InterPro" id="IPR022655">
    <property type="entry name" value="DUF1553"/>
</dbReference>
<evidence type="ECO:0000259" key="6">
    <source>
        <dbReference type="PROSITE" id="PS51007"/>
    </source>
</evidence>
<dbReference type="PANTHER" id="PTHR35889:SF3">
    <property type="entry name" value="F-BOX DOMAIN-CONTAINING PROTEIN"/>
    <property type="match status" value="1"/>
</dbReference>
<dbReference type="InterPro" id="IPR036909">
    <property type="entry name" value="Cyt_c-like_dom_sf"/>
</dbReference>
<dbReference type="InterPro" id="IPR011444">
    <property type="entry name" value="DUF1549"/>
</dbReference>
<dbReference type="Pfam" id="PF07583">
    <property type="entry name" value="PSCyt2"/>
    <property type="match status" value="1"/>
</dbReference>
<dbReference type="Pfam" id="PF07587">
    <property type="entry name" value="PSD1"/>
    <property type="match status" value="1"/>
</dbReference>
<dbReference type="Proteomes" id="UP000322214">
    <property type="component" value="Chromosome"/>
</dbReference>
<dbReference type="EMBL" id="CP042912">
    <property type="protein sequence ID" value="QEG24336.1"/>
    <property type="molecule type" value="Genomic_DNA"/>
</dbReference>
<dbReference type="InterPro" id="IPR009056">
    <property type="entry name" value="Cyt_c-like_dom"/>
</dbReference>
<keyword evidence="5" id="KW-0732">Signal</keyword>
<accession>A0A5B9PI36</accession>
<evidence type="ECO:0000256" key="1">
    <source>
        <dbReference type="ARBA" id="ARBA00022617"/>
    </source>
</evidence>
<organism evidence="7 8">
    <name type="scientific">Mariniblastus fucicola</name>
    <dbReference type="NCBI Taxonomy" id="980251"/>
    <lineage>
        <taxon>Bacteria</taxon>
        <taxon>Pseudomonadati</taxon>
        <taxon>Planctomycetota</taxon>
        <taxon>Planctomycetia</taxon>
        <taxon>Pirellulales</taxon>
        <taxon>Pirellulaceae</taxon>
        <taxon>Mariniblastus</taxon>
    </lineage>
</organism>
<dbReference type="AlphaFoldDB" id="A0A5B9PI36"/>
<dbReference type="PROSITE" id="PS51007">
    <property type="entry name" value="CYTC"/>
    <property type="match status" value="1"/>
</dbReference>
<dbReference type="OrthoDB" id="127107at2"/>
<dbReference type="KEGG" id="mff:MFFC18_42550"/>
<keyword evidence="2 4" id="KW-0479">Metal-binding</keyword>
<dbReference type="RefSeq" id="WP_084417029.1">
    <property type="nucleotide sequence ID" value="NZ_CP042912.1"/>
</dbReference>
<feature type="signal peptide" evidence="5">
    <location>
        <begin position="1"/>
        <end position="24"/>
    </location>
</feature>
<sequence precursor="true">MMKSVLSTLSFSLVTMFSACALFAQDDGADFFSAKVKPILEQHCFECHRDDPDDLGGDLALASRESMLTGGDSGSLIDEDSPGDSLLLRTISYEDDAYQMPPEGKLSDEEISVLTKWVELGLPWNPDDEIQLEQDHADGPPQVNDETKSWWSFQKVERPAVPKVTDSTWCRNEIDAFLLAGLENENLQPAPDATKRTLVRRAWYDLVGLPPTPEQVEAFVKDDSPDAWESLIDELLASPHYGEKWGRHWMDLVGYAESNSFERDDTKPFVWGYRDYVIRSLNEDKPYDQFLTEQLAGDELPEVSIDTVTATGFYRLGSWDDEPADRELAKYDELDRMVAVVGQSMMGLTVDCARCHDHKIDPIPQADYYQMVSFFQNVRSYGVRDHNSVLAASVTQMDERKIDDATRLAHEKEVAAVEARMDAIATPVKEDFEPVDHEEFKHLINRERVLKKYVGKSLTEELFAEYKKLREQWRQLTQNPPQGIRKILCVKEHGAEPPESFVMIRGNPHAPGKSVSPKFLSVLSPPEPEIVPPADGETTGRRLAFAKWLTSPEHPLTARVMANRLWQYHFGRGIVRTSSDFGFQGMAPTQPELLDWLASELVDGGWRLKSMHRKIMLSRAYQMSTTFSDDSYAVDPENDHFWRFNPRRLTAEEIRDSILFVSGQLNLDTVYGPSVYPPMPQEVLDGQSMPGKNWHTSNDVDSRRRSLYIHIKRSMGVPILESNDAATNDSPCPVRFVTTQPTQAIGLINSEFTNRQARLFADSIRAEHTDAKDQVAAVLRRVFQREPTAVEIDRGVALMNESSLKKKPEEALNIFCLLALNLNEFVYLQ</sequence>
<reference evidence="7 8" key="1">
    <citation type="submission" date="2019-08" db="EMBL/GenBank/DDBJ databases">
        <title>Deep-cultivation of Planctomycetes and their phenomic and genomic characterization uncovers novel biology.</title>
        <authorList>
            <person name="Wiegand S."/>
            <person name="Jogler M."/>
            <person name="Boedeker C."/>
            <person name="Pinto D."/>
            <person name="Vollmers J."/>
            <person name="Rivas-Marin E."/>
            <person name="Kohn T."/>
            <person name="Peeters S.H."/>
            <person name="Heuer A."/>
            <person name="Rast P."/>
            <person name="Oberbeckmann S."/>
            <person name="Bunk B."/>
            <person name="Jeske O."/>
            <person name="Meyerdierks A."/>
            <person name="Storesund J.E."/>
            <person name="Kallscheuer N."/>
            <person name="Luecker S."/>
            <person name="Lage O.M."/>
            <person name="Pohl T."/>
            <person name="Merkel B.J."/>
            <person name="Hornburger P."/>
            <person name="Mueller R.-W."/>
            <person name="Bruemmer F."/>
            <person name="Labrenz M."/>
            <person name="Spormann A.M."/>
            <person name="Op den Camp H."/>
            <person name="Overmann J."/>
            <person name="Amann R."/>
            <person name="Jetten M.S.M."/>
            <person name="Mascher T."/>
            <person name="Medema M.H."/>
            <person name="Devos D.P."/>
            <person name="Kaster A.-K."/>
            <person name="Ovreas L."/>
            <person name="Rohde M."/>
            <person name="Galperin M.Y."/>
            <person name="Jogler C."/>
        </authorList>
    </citation>
    <scope>NUCLEOTIDE SEQUENCE [LARGE SCALE GENOMIC DNA]</scope>
    <source>
        <strain evidence="7 8">FC18</strain>
    </source>
</reference>
<keyword evidence="8" id="KW-1185">Reference proteome</keyword>
<keyword evidence="3 4" id="KW-0408">Iron</keyword>